<dbReference type="RefSeq" id="WP_177094173.1">
    <property type="nucleotide sequence ID" value="NZ_JACAOS010000002.1"/>
</dbReference>
<evidence type="ECO:0000313" key="1">
    <source>
        <dbReference type="EMBL" id="NWB99203.1"/>
    </source>
</evidence>
<evidence type="ECO:0000313" key="2">
    <source>
        <dbReference type="Proteomes" id="UP000539985"/>
    </source>
</evidence>
<sequence length="48" mass="5356">MLIVYLLHEWMSELKVPMHTGSGIEENTPVQPFTPPAKCFIQTGNQAA</sequence>
<dbReference type="EMBL" id="JACAQB010000022">
    <property type="protein sequence ID" value="NWB99203.1"/>
    <property type="molecule type" value="Genomic_DNA"/>
</dbReference>
<reference evidence="1 2" key="1">
    <citation type="submission" date="2020-04" db="EMBL/GenBank/DDBJ databases">
        <title>Molecular characterization of pseudomonads from Agaricus bisporus reveal novel blotch 2 pathogens in Western Europe.</title>
        <authorList>
            <person name="Taparia T."/>
            <person name="Krijger M."/>
            <person name="Haynes E."/>
            <person name="Elpinstone J.G."/>
            <person name="Noble R."/>
            <person name="Van Der Wolf J."/>
        </authorList>
    </citation>
    <scope>NUCLEOTIDE SEQUENCE [LARGE SCALE GENOMIC DNA]</scope>
    <source>
        <strain evidence="1 2">H7001</strain>
    </source>
</reference>
<organism evidence="1 2">
    <name type="scientific">Pseudomonas gingeri</name>
    <dbReference type="NCBI Taxonomy" id="117681"/>
    <lineage>
        <taxon>Bacteria</taxon>
        <taxon>Pseudomonadati</taxon>
        <taxon>Pseudomonadota</taxon>
        <taxon>Gammaproteobacteria</taxon>
        <taxon>Pseudomonadales</taxon>
        <taxon>Pseudomonadaceae</taxon>
        <taxon>Pseudomonas</taxon>
    </lineage>
</organism>
<dbReference type="AlphaFoldDB" id="A0A7Y7XG17"/>
<protein>
    <submittedName>
        <fullName evidence="1">Uncharacterized protein</fullName>
    </submittedName>
</protein>
<proteinExistence type="predicted"/>
<gene>
    <name evidence="1" type="ORF">HX882_25240</name>
</gene>
<comment type="caution">
    <text evidence="1">The sequence shown here is derived from an EMBL/GenBank/DDBJ whole genome shotgun (WGS) entry which is preliminary data.</text>
</comment>
<accession>A0A7Y7XG17</accession>
<name>A0A7Y7XG17_9PSED</name>
<dbReference type="Proteomes" id="UP000539985">
    <property type="component" value="Unassembled WGS sequence"/>
</dbReference>